<feature type="compositionally biased region" description="Basic and acidic residues" evidence="1">
    <location>
        <begin position="261"/>
        <end position="272"/>
    </location>
</feature>
<protein>
    <submittedName>
        <fullName evidence="3">Lysophospholipase</fullName>
    </submittedName>
</protein>
<dbReference type="InterPro" id="IPR036514">
    <property type="entry name" value="SGNH_hydro_sf"/>
</dbReference>
<dbReference type="SUPFAM" id="SSF52266">
    <property type="entry name" value="SGNH hydrolase"/>
    <property type="match status" value="1"/>
</dbReference>
<name>V5XE72_MYCNE</name>
<organism evidence="3 4">
    <name type="scientific">Mycolicibacterium neoaurum VKM Ac-1815D</name>
    <dbReference type="NCBI Taxonomy" id="700508"/>
    <lineage>
        <taxon>Bacteria</taxon>
        <taxon>Bacillati</taxon>
        <taxon>Actinomycetota</taxon>
        <taxon>Actinomycetes</taxon>
        <taxon>Mycobacteriales</taxon>
        <taxon>Mycobacteriaceae</taxon>
        <taxon>Mycolicibacterium</taxon>
    </lineage>
</organism>
<feature type="domain" description="SGNH hydrolase-type esterase" evidence="2">
    <location>
        <begin position="8"/>
        <end position="179"/>
    </location>
</feature>
<evidence type="ECO:0000313" key="3">
    <source>
        <dbReference type="EMBL" id="AHC25991.1"/>
    </source>
</evidence>
<dbReference type="Pfam" id="PF13472">
    <property type="entry name" value="Lipase_GDSL_2"/>
    <property type="match status" value="1"/>
</dbReference>
<dbReference type="PANTHER" id="PTHR43784:SF2">
    <property type="entry name" value="GDSL-LIKE LIPASE_ACYLHYDROLASE, PUTATIVE (AFU_ORTHOLOGUE AFUA_2G00820)-RELATED"/>
    <property type="match status" value="1"/>
</dbReference>
<evidence type="ECO:0000256" key="1">
    <source>
        <dbReference type="SAM" id="MobiDB-lite"/>
    </source>
</evidence>
<proteinExistence type="predicted"/>
<dbReference type="Gene3D" id="3.40.50.1110">
    <property type="entry name" value="SGNH hydrolase"/>
    <property type="match status" value="1"/>
</dbReference>
<dbReference type="AlphaFoldDB" id="V5XE72"/>
<dbReference type="EMBL" id="CP006936">
    <property type="protein sequence ID" value="AHC25991.1"/>
    <property type="molecule type" value="Genomic_DNA"/>
</dbReference>
<gene>
    <name evidence="3" type="ORF">D174_15955</name>
</gene>
<dbReference type="Proteomes" id="UP000018763">
    <property type="component" value="Chromosome"/>
</dbReference>
<keyword evidence="4" id="KW-1185">Reference proteome</keyword>
<sequence>MRYSRYVAVGDSQTEGLWDVDESGALVGFADRLARMIAAESPGLQYANLAIRGKRIADVLDVQLPQALAMQPDLITVCVGMNDVTRPGRKFDRALGDLDTLHEALASSGATVVTTTFPDITKILPAGRLLVPRVLRINDVIRGAADRHGFRLVDLYTAAAMTDPAVWSPDRVHGSTAGHVLFAAAAAEALELAGADHDWALVAAGDDYRSLRSRMTAQLAWTQNMFMPWIWRHMRGRSAFHGHQARNPQLVPVPASSAAQEQRHSAAERVEAEDLAVADTGHGRRAEHRDRYAGEHRRGAQ</sequence>
<accession>V5XE72</accession>
<dbReference type="CDD" id="cd01832">
    <property type="entry name" value="SGNH_hydrolase_like_1"/>
    <property type="match status" value="1"/>
</dbReference>
<evidence type="ECO:0000259" key="2">
    <source>
        <dbReference type="Pfam" id="PF13472"/>
    </source>
</evidence>
<reference evidence="3 4" key="1">
    <citation type="journal article" date="2014" name="Genome Announc.">
        <title>Complete Genome Sequence of Sterol-Transforming Mycobacterium neoaurum Strain VKM Ac-1815D.</title>
        <authorList>
            <person name="Shtratnikova V.Y."/>
            <person name="Bragin E.Y."/>
            <person name="Dovbnya D.V."/>
            <person name="Pekov Y.A."/>
            <person name="Schelkunov M.I."/>
            <person name="Strizhov N."/>
            <person name="Ivashina T.V."/>
            <person name="Ashapkin V.V."/>
            <person name="Donova M.V."/>
        </authorList>
    </citation>
    <scope>NUCLEOTIDE SEQUENCE [LARGE SCALE GENOMIC DNA]</scope>
    <source>
        <strain evidence="3 4">VKM Ac-1815D</strain>
    </source>
</reference>
<dbReference type="PANTHER" id="PTHR43784">
    <property type="entry name" value="GDSL-LIKE LIPASE/ACYLHYDROLASE, PUTATIVE (AFU_ORTHOLOGUE AFUA_2G00820)-RELATED"/>
    <property type="match status" value="1"/>
</dbReference>
<evidence type="ECO:0000313" key="4">
    <source>
        <dbReference type="Proteomes" id="UP000018763"/>
    </source>
</evidence>
<dbReference type="InterPro" id="IPR013830">
    <property type="entry name" value="SGNH_hydro"/>
</dbReference>
<feature type="region of interest" description="Disordered" evidence="1">
    <location>
        <begin position="253"/>
        <end position="301"/>
    </location>
</feature>
<feature type="compositionally biased region" description="Basic and acidic residues" evidence="1">
    <location>
        <begin position="281"/>
        <end position="301"/>
    </location>
</feature>
<dbReference type="InterPro" id="IPR053140">
    <property type="entry name" value="GDSL_Rv0518-like"/>
</dbReference>